<evidence type="ECO:0000256" key="2">
    <source>
        <dbReference type="ARBA" id="ARBA00022475"/>
    </source>
</evidence>
<name>A0A933KY42_9HYPH</name>
<evidence type="ECO:0000256" key="7">
    <source>
        <dbReference type="SAM" id="Phobius"/>
    </source>
</evidence>
<keyword evidence="4 7" id="KW-0812">Transmembrane</keyword>
<feature type="domain" description="Peptidase S54 rhomboid" evidence="8">
    <location>
        <begin position="80"/>
        <end position="244"/>
    </location>
</feature>
<evidence type="ECO:0000256" key="3">
    <source>
        <dbReference type="ARBA" id="ARBA00022519"/>
    </source>
</evidence>
<evidence type="ECO:0000256" key="5">
    <source>
        <dbReference type="ARBA" id="ARBA00022989"/>
    </source>
</evidence>
<keyword evidence="6 7" id="KW-0472">Membrane</keyword>
<dbReference type="GO" id="GO:0006508">
    <property type="term" value="P:proteolysis"/>
    <property type="evidence" value="ECO:0007669"/>
    <property type="project" value="UniProtKB-KW"/>
</dbReference>
<dbReference type="InterPro" id="IPR022764">
    <property type="entry name" value="Peptidase_S54_rhomboid_dom"/>
</dbReference>
<dbReference type="GO" id="GO:0016020">
    <property type="term" value="C:membrane"/>
    <property type="evidence" value="ECO:0007669"/>
    <property type="project" value="UniProtKB-SubCell"/>
</dbReference>
<dbReference type="PANTHER" id="PTHR43066:SF26">
    <property type="entry name" value="RHOMBOID PROTEASE GLPG"/>
    <property type="match status" value="1"/>
</dbReference>
<dbReference type="PANTHER" id="PTHR43066">
    <property type="entry name" value="RHOMBOID-RELATED PROTEIN"/>
    <property type="match status" value="1"/>
</dbReference>
<evidence type="ECO:0000256" key="4">
    <source>
        <dbReference type="ARBA" id="ARBA00022692"/>
    </source>
</evidence>
<comment type="caution">
    <text evidence="9">The sequence shown here is derived from an EMBL/GenBank/DDBJ whole genome shotgun (WGS) entry which is preliminary data.</text>
</comment>
<dbReference type="SUPFAM" id="SSF144091">
    <property type="entry name" value="Rhomboid-like"/>
    <property type="match status" value="1"/>
</dbReference>
<feature type="transmembrane region" description="Helical" evidence="7">
    <location>
        <begin position="21"/>
        <end position="42"/>
    </location>
</feature>
<keyword evidence="9" id="KW-0645">Protease</keyword>
<gene>
    <name evidence="9" type="ORF">HY834_01815</name>
</gene>
<feature type="transmembrane region" description="Helical" evidence="7">
    <location>
        <begin position="119"/>
        <end position="139"/>
    </location>
</feature>
<feature type="transmembrane region" description="Helical" evidence="7">
    <location>
        <begin position="225"/>
        <end position="244"/>
    </location>
</feature>
<comment type="subcellular location">
    <subcellularLocation>
        <location evidence="1">Membrane</location>
        <topology evidence="1">Multi-pass membrane protein</topology>
    </subcellularLocation>
</comment>
<dbReference type="InterPro" id="IPR035952">
    <property type="entry name" value="Rhomboid-like_sf"/>
</dbReference>
<reference evidence="9" key="1">
    <citation type="submission" date="2020-07" db="EMBL/GenBank/DDBJ databases">
        <title>Huge and variable diversity of episymbiotic CPR bacteria and DPANN archaea in groundwater ecosystems.</title>
        <authorList>
            <person name="He C.Y."/>
            <person name="Keren R."/>
            <person name="Whittaker M."/>
            <person name="Farag I.F."/>
            <person name="Doudna J."/>
            <person name="Cate J.H.D."/>
            <person name="Banfield J.F."/>
        </authorList>
    </citation>
    <scope>NUCLEOTIDE SEQUENCE</scope>
    <source>
        <strain evidence="9">NC_groundwater_1586_Pr3_B-0.1um_66_15</strain>
    </source>
</reference>
<evidence type="ECO:0000256" key="1">
    <source>
        <dbReference type="ARBA" id="ARBA00004141"/>
    </source>
</evidence>
<dbReference type="GO" id="GO:0004252">
    <property type="term" value="F:serine-type endopeptidase activity"/>
    <property type="evidence" value="ECO:0007669"/>
    <property type="project" value="InterPro"/>
</dbReference>
<dbReference type="EMBL" id="JACRAF010000005">
    <property type="protein sequence ID" value="MBI4920458.1"/>
    <property type="molecule type" value="Genomic_DNA"/>
</dbReference>
<sequence length="249" mass="26823">MSGDEKHEPDQRPASEPQRQPIFLLPLAVTALCGLLLAIQAADSLVLNDGGREALLTWFAFIPYRLIDPTNVEGGWLPLLWTPVTHAFLHAGWEHVLLNSVWLAIFATPVAQRYGATKMFVLFLAGAVMGALAFAATTLPAVQVLVGASGGIAALTGAAVRFVFQPPVVAVDPETGERRMLGRKLATLREMLAHPTARIFSLLWIVLNGIVPLLPLVLGGATVQIAWQAHLAGFFTGLLLVPLLERKHP</sequence>
<evidence type="ECO:0000313" key="10">
    <source>
        <dbReference type="Proteomes" id="UP000782610"/>
    </source>
</evidence>
<keyword evidence="3" id="KW-0997">Cell inner membrane</keyword>
<evidence type="ECO:0000259" key="8">
    <source>
        <dbReference type="Pfam" id="PF01694"/>
    </source>
</evidence>
<accession>A0A933KY42</accession>
<proteinExistence type="predicted"/>
<dbReference type="Pfam" id="PF01694">
    <property type="entry name" value="Rhomboid"/>
    <property type="match status" value="1"/>
</dbReference>
<keyword evidence="5 7" id="KW-1133">Transmembrane helix</keyword>
<evidence type="ECO:0000256" key="6">
    <source>
        <dbReference type="ARBA" id="ARBA00023136"/>
    </source>
</evidence>
<feature type="transmembrane region" description="Helical" evidence="7">
    <location>
        <begin position="199"/>
        <end position="219"/>
    </location>
</feature>
<dbReference type="AlphaFoldDB" id="A0A933KY42"/>
<dbReference type="Proteomes" id="UP000782610">
    <property type="component" value="Unassembled WGS sequence"/>
</dbReference>
<organism evidence="9 10">
    <name type="scientific">Devosia nanyangense</name>
    <dbReference type="NCBI Taxonomy" id="1228055"/>
    <lineage>
        <taxon>Bacteria</taxon>
        <taxon>Pseudomonadati</taxon>
        <taxon>Pseudomonadota</taxon>
        <taxon>Alphaproteobacteria</taxon>
        <taxon>Hyphomicrobiales</taxon>
        <taxon>Devosiaceae</taxon>
        <taxon>Devosia</taxon>
    </lineage>
</organism>
<feature type="transmembrane region" description="Helical" evidence="7">
    <location>
        <begin position="145"/>
        <end position="164"/>
    </location>
</feature>
<protein>
    <submittedName>
        <fullName evidence="9">Rhomboid family intramembrane serine protease</fullName>
    </submittedName>
</protein>
<evidence type="ECO:0000313" key="9">
    <source>
        <dbReference type="EMBL" id="MBI4920458.1"/>
    </source>
</evidence>
<keyword evidence="2" id="KW-1003">Cell membrane</keyword>
<dbReference type="Gene3D" id="1.20.1540.10">
    <property type="entry name" value="Rhomboid-like"/>
    <property type="match status" value="1"/>
</dbReference>
<feature type="transmembrane region" description="Helical" evidence="7">
    <location>
        <begin position="87"/>
        <end position="107"/>
    </location>
</feature>
<keyword evidence="9" id="KW-0378">Hydrolase</keyword>